<dbReference type="InterPro" id="IPR011990">
    <property type="entry name" value="TPR-like_helical_dom_sf"/>
</dbReference>
<dbReference type="EMBL" id="CP017708">
    <property type="protein sequence ID" value="AOY84677.2"/>
    <property type="molecule type" value="Genomic_DNA"/>
</dbReference>
<proteinExistence type="predicted"/>
<evidence type="ECO:0000313" key="6">
    <source>
        <dbReference type="EMBL" id="AOY84677.2"/>
    </source>
</evidence>
<feature type="repeat" description="TPR" evidence="3">
    <location>
        <begin position="712"/>
        <end position="745"/>
    </location>
</feature>
<dbReference type="GO" id="GO:0042802">
    <property type="term" value="F:identical protein binding"/>
    <property type="evidence" value="ECO:0007669"/>
    <property type="project" value="InterPro"/>
</dbReference>
<dbReference type="InterPro" id="IPR051685">
    <property type="entry name" value="Ycf3/AcsC/BcsC/TPR_MFPF"/>
</dbReference>
<dbReference type="AlphaFoldDB" id="A0A1D9GAM4"/>
<keyword evidence="5" id="KW-1133">Transmembrane helix</keyword>
<evidence type="ECO:0000256" key="4">
    <source>
        <dbReference type="SAM" id="MobiDB-lite"/>
    </source>
</evidence>
<evidence type="ECO:0000256" key="5">
    <source>
        <dbReference type="SAM" id="Phobius"/>
    </source>
</evidence>
<keyword evidence="5" id="KW-0472">Membrane</keyword>
<evidence type="ECO:0000256" key="3">
    <source>
        <dbReference type="PROSITE-ProRule" id="PRU00339"/>
    </source>
</evidence>
<keyword evidence="2 3" id="KW-0802">TPR repeat</keyword>
<dbReference type="SUPFAM" id="SSF48452">
    <property type="entry name" value="TPR-like"/>
    <property type="match status" value="4"/>
</dbReference>
<dbReference type="PANTHER" id="PTHR44943:SF8">
    <property type="entry name" value="TPR REPEAT-CONTAINING PROTEIN MJ0263"/>
    <property type="match status" value="1"/>
</dbReference>
<feature type="region of interest" description="Disordered" evidence="4">
    <location>
        <begin position="1"/>
        <end position="32"/>
    </location>
</feature>
<feature type="transmembrane region" description="Helical" evidence="5">
    <location>
        <begin position="48"/>
        <end position="69"/>
    </location>
</feature>
<gene>
    <name evidence="6" type="ORF">BJP36_14255</name>
</gene>
<organism evidence="6 7">
    <name type="scientific">Moorena producens (strain JHB)</name>
    <dbReference type="NCBI Taxonomy" id="1454205"/>
    <lineage>
        <taxon>Bacteria</taxon>
        <taxon>Bacillati</taxon>
        <taxon>Cyanobacteriota</taxon>
        <taxon>Cyanophyceae</taxon>
        <taxon>Coleofasciculales</taxon>
        <taxon>Coleofasciculaceae</taxon>
        <taxon>Moorena</taxon>
    </lineage>
</organism>
<evidence type="ECO:0000256" key="1">
    <source>
        <dbReference type="ARBA" id="ARBA00022737"/>
    </source>
</evidence>
<dbReference type="Pfam" id="PF07721">
    <property type="entry name" value="TPR_4"/>
    <property type="match status" value="2"/>
</dbReference>
<dbReference type="InterPro" id="IPR011717">
    <property type="entry name" value="TPR-4"/>
</dbReference>
<dbReference type="PROSITE" id="PS50005">
    <property type="entry name" value="TPR"/>
    <property type="match status" value="2"/>
</dbReference>
<reference evidence="7" key="1">
    <citation type="submission" date="2016-10" db="EMBL/GenBank/DDBJ databases">
        <title>Comparative genomics uncovers the prolific and rare metabolic potential of the cyanobacterial genus Moorea.</title>
        <authorList>
            <person name="Leao T."/>
            <person name="Castelao G."/>
            <person name="Korobeynikov A."/>
            <person name="Monroe E.A."/>
            <person name="Podell S."/>
            <person name="Glukhov E."/>
            <person name="Allen E."/>
            <person name="Gerwick W.H."/>
            <person name="Gerwick L."/>
        </authorList>
    </citation>
    <scope>NUCLEOTIDE SEQUENCE [LARGE SCALE GENOMIC DNA]</scope>
    <source>
        <strain evidence="7">JHB</strain>
    </source>
</reference>
<accession>A0A1D9GAM4</accession>
<keyword evidence="5" id="KW-0812">Transmembrane</keyword>
<dbReference type="Proteomes" id="UP000176944">
    <property type="component" value="Chromosome"/>
</dbReference>
<protein>
    <submittedName>
        <fullName evidence="6">Tetratricopeptide repeat protein</fullName>
    </submittedName>
</protein>
<keyword evidence="1" id="KW-0677">Repeat</keyword>
<dbReference type="Pfam" id="PF13432">
    <property type="entry name" value="TPR_16"/>
    <property type="match status" value="1"/>
</dbReference>
<evidence type="ECO:0000313" key="7">
    <source>
        <dbReference type="Proteomes" id="UP000176944"/>
    </source>
</evidence>
<dbReference type="Pfam" id="PF14559">
    <property type="entry name" value="TPR_19"/>
    <property type="match status" value="1"/>
</dbReference>
<dbReference type="PANTHER" id="PTHR44943">
    <property type="entry name" value="CELLULOSE SYNTHASE OPERON PROTEIN C"/>
    <property type="match status" value="1"/>
</dbReference>
<evidence type="ECO:0000256" key="2">
    <source>
        <dbReference type="ARBA" id="ARBA00022803"/>
    </source>
</evidence>
<name>A0A1D9GAM4_MOOP1</name>
<dbReference type="InterPro" id="IPR019734">
    <property type="entry name" value="TPR_rpt"/>
</dbReference>
<dbReference type="SMART" id="SM00028">
    <property type="entry name" value="TPR"/>
    <property type="match status" value="5"/>
</dbReference>
<dbReference type="Gene3D" id="1.25.40.10">
    <property type="entry name" value="Tetratricopeptide repeat domain"/>
    <property type="match status" value="3"/>
</dbReference>
<sequence>MILEEGKRKKGKGLPPIKSGESSGQRQKAKGLDSPCHQCRRVVRSFPIYLLPLTVYLLPLTVSLFPLAFCLEAVQAQTTPGPIIKAFNLLREGRVEEAIKEFEQAVQRYPQSIDAKIGLAIAYRRQGLIDQAWDAYQQVLAQDPTNELALSAVGLLGTYKQEWQPQGIEALTVLLDINPNDTEARGRRALLYGYQQRFGEAIADYEIVLQTDPTPDVLIGAAEVYTYNGNPQRGLELFNQYLATGNVISGYAVLAYAQSLRQTGNAAQAVQVLENELVGFALIDQLDDLGIQTRAALAQAYTENGQISEALAVLEPLQGLPQATLPLARSLNEIRNKNKDPALEPQVSMLYRQALAENPNDPNLIREIADVFTGIPSERATALQLYQQQLAFEPDNRSLMIKIVGLERQTGLISQAELSNRLATILIPLPTEPSELQAVAEALIPIEPPGPEFLSIYQNILASGVNAPFLYFRIAQLYIEANDLISARNALATYTSTPQGANDLAVQLLAADIERREGNWIASRQRYQALIASNPPERDILNGALQGLSFILILQDRPVEAVAIYDQLVALNPSDVNLQLARATIAYEANLIPESQAEAFVYYWLQTQRNVLPPPELFALVGALPANPTREPLYISLLQSEPDNIPVNRRLIQVIAQRSPELARAQVIELVNRAPYSVQTYLLQGRLAEAIDQLDIAERAYQVILTAEPSNTEIIAALGGVRFQQRRFDSAKQLYYRGLAIKPLDFGVRRALVGLNQTEDFKVKALEQLEQLRLEEFSRGSSTATLSRQRQQIQEGFLFRRGFQPPWERFD</sequence>
<feature type="repeat" description="TPR" evidence="3">
    <location>
        <begin position="113"/>
        <end position="146"/>
    </location>
</feature>